<evidence type="ECO:0000313" key="1">
    <source>
        <dbReference type="EMBL" id="KAG5189482.1"/>
    </source>
</evidence>
<sequence>MHCLHYSRQRLAVHLWYNAVTGKLLIACCCCGCDCCLWLTQMLVNAHARFLQVFSWQSFDLFLQRYGGLRLARPDGVPVDTRPVAHPVLSCSRSAKAQSKTILELKGWLTGYMRFNAGQHFLAEALHAMKPAAPLAVMVHRMRGLLADGAYACLHLRTEADFENMFVNTASENDVRVLVLYEYCMASEVMYEYSSCTSIASVIMYEHSSCTSTAPEIMYENSYSTSTCV</sequence>
<comment type="caution">
    <text evidence="1">The sequence shown here is derived from an EMBL/GenBank/DDBJ whole genome shotgun (WGS) entry which is preliminary data.</text>
</comment>
<organism evidence="1 2">
    <name type="scientific">Tribonema minus</name>
    <dbReference type="NCBI Taxonomy" id="303371"/>
    <lineage>
        <taxon>Eukaryota</taxon>
        <taxon>Sar</taxon>
        <taxon>Stramenopiles</taxon>
        <taxon>Ochrophyta</taxon>
        <taxon>PX clade</taxon>
        <taxon>Xanthophyceae</taxon>
        <taxon>Tribonematales</taxon>
        <taxon>Tribonemataceae</taxon>
        <taxon>Tribonema</taxon>
    </lineage>
</organism>
<accession>A0A835Z846</accession>
<dbReference type="EMBL" id="JAFCMP010000049">
    <property type="protein sequence ID" value="KAG5189482.1"/>
    <property type="molecule type" value="Genomic_DNA"/>
</dbReference>
<reference evidence="1" key="1">
    <citation type="submission" date="2021-02" db="EMBL/GenBank/DDBJ databases">
        <title>First Annotated Genome of the Yellow-green Alga Tribonema minus.</title>
        <authorList>
            <person name="Mahan K.M."/>
        </authorList>
    </citation>
    <scope>NUCLEOTIDE SEQUENCE</scope>
    <source>
        <strain evidence="1">UTEX B ZZ1240</strain>
    </source>
</reference>
<proteinExistence type="predicted"/>
<dbReference type="Proteomes" id="UP000664859">
    <property type="component" value="Unassembled WGS sequence"/>
</dbReference>
<protein>
    <submittedName>
        <fullName evidence="1">Uncharacterized protein</fullName>
    </submittedName>
</protein>
<dbReference type="AlphaFoldDB" id="A0A835Z846"/>
<evidence type="ECO:0000313" key="2">
    <source>
        <dbReference type="Proteomes" id="UP000664859"/>
    </source>
</evidence>
<name>A0A835Z846_9STRA</name>
<keyword evidence="2" id="KW-1185">Reference proteome</keyword>
<gene>
    <name evidence="1" type="ORF">JKP88DRAFT_252827</name>
</gene>